<name>A0A5B9P9S9_9BACT</name>
<feature type="domain" description="HTH marR-type" evidence="2">
    <location>
        <begin position="3"/>
        <end position="141"/>
    </location>
</feature>
<dbReference type="Gene3D" id="3.40.630.30">
    <property type="match status" value="1"/>
</dbReference>
<dbReference type="GO" id="GO:0008080">
    <property type="term" value="F:N-acetyltransferase activity"/>
    <property type="evidence" value="ECO:0007669"/>
    <property type="project" value="InterPro"/>
</dbReference>
<dbReference type="PANTHER" id="PTHR13947:SF37">
    <property type="entry name" value="LD18367P"/>
    <property type="match status" value="1"/>
</dbReference>
<reference evidence="4 5" key="1">
    <citation type="submission" date="2019-08" db="EMBL/GenBank/DDBJ databases">
        <title>Deep-cultivation of Planctomycetes and their phenomic and genomic characterization uncovers novel biology.</title>
        <authorList>
            <person name="Wiegand S."/>
            <person name="Jogler M."/>
            <person name="Boedeker C."/>
            <person name="Pinto D."/>
            <person name="Vollmers J."/>
            <person name="Rivas-Marin E."/>
            <person name="Kohn T."/>
            <person name="Peeters S.H."/>
            <person name="Heuer A."/>
            <person name="Rast P."/>
            <person name="Oberbeckmann S."/>
            <person name="Bunk B."/>
            <person name="Jeske O."/>
            <person name="Meyerdierks A."/>
            <person name="Storesund J.E."/>
            <person name="Kallscheuer N."/>
            <person name="Luecker S."/>
            <person name="Lage O.M."/>
            <person name="Pohl T."/>
            <person name="Merkel B.J."/>
            <person name="Hornburger P."/>
            <person name="Mueller R.-W."/>
            <person name="Bruemmer F."/>
            <person name="Labrenz M."/>
            <person name="Spormann A.M."/>
            <person name="Op den Camp H."/>
            <person name="Overmann J."/>
            <person name="Amann R."/>
            <person name="Jetten M.S.M."/>
            <person name="Mascher T."/>
            <person name="Medema M.H."/>
            <person name="Devos D.P."/>
            <person name="Kaster A.-K."/>
            <person name="Ovreas L."/>
            <person name="Rohde M."/>
            <person name="Galperin M.Y."/>
            <person name="Jogler C."/>
        </authorList>
    </citation>
    <scope>NUCLEOTIDE SEQUENCE [LARGE SCALE GENOMIC DNA]</scope>
    <source>
        <strain evidence="4 5">FC18</strain>
    </source>
</reference>
<dbReference type="InterPro" id="IPR000182">
    <property type="entry name" value="GNAT_dom"/>
</dbReference>
<evidence type="ECO:0000313" key="5">
    <source>
        <dbReference type="Proteomes" id="UP000322214"/>
    </source>
</evidence>
<dbReference type="RefSeq" id="WP_075085387.1">
    <property type="nucleotide sequence ID" value="NZ_CP042912.1"/>
</dbReference>
<accession>A0A5B9P9S9</accession>
<evidence type="ECO:0000256" key="1">
    <source>
        <dbReference type="ARBA" id="ARBA00022679"/>
    </source>
</evidence>
<dbReference type="PANTHER" id="PTHR13947">
    <property type="entry name" value="GNAT FAMILY N-ACETYLTRANSFERASE"/>
    <property type="match status" value="1"/>
</dbReference>
<dbReference type="InterPro" id="IPR000835">
    <property type="entry name" value="HTH_MarR-typ"/>
</dbReference>
<dbReference type="Proteomes" id="UP000322214">
    <property type="component" value="Chromosome"/>
</dbReference>
<dbReference type="InterPro" id="IPR036390">
    <property type="entry name" value="WH_DNA-bd_sf"/>
</dbReference>
<protein>
    <submittedName>
        <fullName evidence="4">Acetyltransferase (GNAT) family protein</fullName>
    </submittedName>
</protein>
<dbReference type="InterPro" id="IPR016181">
    <property type="entry name" value="Acyl_CoA_acyltransferase"/>
</dbReference>
<dbReference type="CDD" id="cd04301">
    <property type="entry name" value="NAT_SF"/>
    <property type="match status" value="1"/>
</dbReference>
<dbReference type="InterPro" id="IPR036388">
    <property type="entry name" value="WH-like_DNA-bd_sf"/>
</dbReference>
<dbReference type="Gene3D" id="1.10.10.10">
    <property type="entry name" value="Winged helix-like DNA-binding domain superfamily/Winged helix DNA-binding domain"/>
    <property type="match status" value="1"/>
</dbReference>
<dbReference type="STRING" id="980251.GCA_001642875_03162"/>
<dbReference type="SMART" id="SM00347">
    <property type="entry name" value="HTH_MARR"/>
    <property type="match status" value="1"/>
</dbReference>
<proteinExistence type="predicted"/>
<evidence type="ECO:0000313" key="4">
    <source>
        <dbReference type="EMBL" id="QEG21702.1"/>
    </source>
</evidence>
<dbReference type="GO" id="GO:0003700">
    <property type="term" value="F:DNA-binding transcription factor activity"/>
    <property type="evidence" value="ECO:0007669"/>
    <property type="project" value="InterPro"/>
</dbReference>
<organism evidence="4 5">
    <name type="scientific">Mariniblastus fucicola</name>
    <dbReference type="NCBI Taxonomy" id="980251"/>
    <lineage>
        <taxon>Bacteria</taxon>
        <taxon>Pseudomonadati</taxon>
        <taxon>Planctomycetota</taxon>
        <taxon>Planctomycetia</taxon>
        <taxon>Pirellulales</taxon>
        <taxon>Pirellulaceae</taxon>
        <taxon>Mariniblastus</taxon>
    </lineage>
</organism>
<evidence type="ECO:0000259" key="3">
    <source>
        <dbReference type="PROSITE" id="PS51186"/>
    </source>
</evidence>
<dbReference type="PROSITE" id="PS51186">
    <property type="entry name" value="GNAT"/>
    <property type="match status" value="1"/>
</dbReference>
<dbReference type="EMBL" id="CP042912">
    <property type="protein sequence ID" value="QEG21702.1"/>
    <property type="molecule type" value="Genomic_DNA"/>
</dbReference>
<dbReference type="OrthoDB" id="269941at2"/>
<dbReference type="KEGG" id="mff:MFFC18_15610"/>
<keyword evidence="1 4" id="KW-0808">Transferase</keyword>
<dbReference type="SUPFAM" id="SSF55729">
    <property type="entry name" value="Acyl-CoA N-acyltransferases (Nat)"/>
    <property type="match status" value="1"/>
</dbReference>
<dbReference type="Pfam" id="PF01047">
    <property type="entry name" value="MarR"/>
    <property type="match status" value="1"/>
</dbReference>
<dbReference type="AlphaFoldDB" id="A0A5B9P9S9"/>
<dbReference type="PROSITE" id="PS50995">
    <property type="entry name" value="HTH_MARR_2"/>
    <property type="match status" value="1"/>
</dbReference>
<feature type="domain" description="N-acetyltransferase" evidence="3">
    <location>
        <begin position="152"/>
        <end position="309"/>
    </location>
</feature>
<sequence>MSRSEIKKTINEIRKHSRQFARELDVIKGVYLGTGYTLTQCHVMFELSSRGSMGLMQLAEVLLLDKSNTSRTVKQLVQKGVLKSRTSPTDSRQKSFSLTAKGKKALAQVIDLADVQVESAIDLLSSEEQATVIEGLKLYSNALRTSRIQSEFPIRKIKKADNPQIARVIRSVMTEFGAVGEGYSINDAEVDTMFGSYRGQGTCYYVVVKDEKVVGGAGIGPLQGGDGDVCELRKMFFMPEARGCGLGSKLLRLLLDEARRRGYRKCYLETLDRMEAAKLLYERFGFKPLKRAMGNTGHCSCDCWYLLDL</sequence>
<dbReference type="SUPFAM" id="SSF46785">
    <property type="entry name" value="Winged helix' DNA-binding domain"/>
    <property type="match status" value="1"/>
</dbReference>
<evidence type="ECO:0000259" key="2">
    <source>
        <dbReference type="PROSITE" id="PS50995"/>
    </source>
</evidence>
<dbReference type="Pfam" id="PF00583">
    <property type="entry name" value="Acetyltransf_1"/>
    <property type="match status" value="1"/>
</dbReference>
<keyword evidence="5" id="KW-1185">Reference proteome</keyword>
<gene>
    <name evidence="4" type="ORF">MFFC18_15610</name>
</gene>
<dbReference type="InterPro" id="IPR050769">
    <property type="entry name" value="NAT_camello-type"/>
</dbReference>